<feature type="domain" description="AB hydrolase-1" evidence="1">
    <location>
        <begin position="188"/>
        <end position="267"/>
    </location>
</feature>
<dbReference type="InterPro" id="IPR029058">
    <property type="entry name" value="AB_hydrolase_fold"/>
</dbReference>
<protein>
    <submittedName>
        <fullName evidence="2">4,5:9,10-diseco-3-hydroxy-5,9,17-trioxoandrosta-1(10),2-diene-4-oate hydrolase</fullName>
    </submittedName>
</protein>
<evidence type="ECO:0000259" key="1">
    <source>
        <dbReference type="Pfam" id="PF00561"/>
    </source>
</evidence>
<dbReference type="InterPro" id="IPR000073">
    <property type="entry name" value="AB_hydrolase_1"/>
</dbReference>
<dbReference type="SUPFAM" id="SSF53474">
    <property type="entry name" value="alpha/beta-Hydrolases"/>
    <property type="match status" value="1"/>
</dbReference>
<reference evidence="3" key="1">
    <citation type="submission" date="2016-11" db="EMBL/GenBank/DDBJ databases">
        <authorList>
            <person name="Varghese N."/>
            <person name="Submissions S."/>
        </authorList>
    </citation>
    <scope>NUCLEOTIDE SEQUENCE [LARGE SCALE GENOMIC DNA]</scope>
    <source>
        <strain evidence="3">CGMCC 1.2749</strain>
    </source>
</reference>
<dbReference type="PRINTS" id="PR00111">
    <property type="entry name" value="ABHYDROLASE"/>
</dbReference>
<dbReference type="PANTHER" id="PTHR43798">
    <property type="entry name" value="MONOACYLGLYCEROL LIPASE"/>
    <property type="match status" value="1"/>
</dbReference>
<proteinExistence type="predicted"/>
<dbReference type="EMBL" id="FRCL01000014">
    <property type="protein sequence ID" value="SHN12859.1"/>
    <property type="molecule type" value="Genomic_DNA"/>
</dbReference>
<dbReference type="STRING" id="178356.SAMN05216269_11475"/>
<keyword evidence="2" id="KW-0378">Hydrolase</keyword>
<dbReference type="GO" id="GO:0016020">
    <property type="term" value="C:membrane"/>
    <property type="evidence" value="ECO:0007669"/>
    <property type="project" value="TreeGrafter"/>
</dbReference>
<dbReference type="Pfam" id="PF00561">
    <property type="entry name" value="Abhydrolase_1"/>
    <property type="match status" value="2"/>
</dbReference>
<dbReference type="PANTHER" id="PTHR43798:SF33">
    <property type="entry name" value="HYDROLASE, PUTATIVE (AFU_ORTHOLOGUE AFUA_2G14860)-RELATED"/>
    <property type="match status" value="1"/>
</dbReference>
<evidence type="ECO:0000313" key="3">
    <source>
        <dbReference type="Proteomes" id="UP000184092"/>
    </source>
</evidence>
<dbReference type="PRINTS" id="PR00412">
    <property type="entry name" value="EPOXHYDRLASE"/>
</dbReference>
<keyword evidence="3" id="KW-1185">Reference proteome</keyword>
<evidence type="ECO:0000313" key="2">
    <source>
        <dbReference type="EMBL" id="SHN12859.1"/>
    </source>
</evidence>
<name>A0A1M7P8A6_9FLAO</name>
<dbReference type="RefSeq" id="WP_208609327.1">
    <property type="nucleotide sequence ID" value="NZ_FRCL01000014.1"/>
</dbReference>
<dbReference type="Proteomes" id="UP000184092">
    <property type="component" value="Unassembled WGS sequence"/>
</dbReference>
<dbReference type="InterPro" id="IPR000639">
    <property type="entry name" value="Epox_hydrolase-like"/>
</dbReference>
<organism evidence="2 3">
    <name type="scientific">Flavobacterium xinjiangense</name>
    <dbReference type="NCBI Taxonomy" id="178356"/>
    <lineage>
        <taxon>Bacteria</taxon>
        <taxon>Pseudomonadati</taxon>
        <taxon>Bacteroidota</taxon>
        <taxon>Flavobacteriia</taxon>
        <taxon>Flavobacteriales</taxon>
        <taxon>Flavobacteriaceae</taxon>
        <taxon>Flavobacterium</taxon>
    </lineage>
</organism>
<sequence length="282" mass="31331">MKREDKKNYRQHLIDKIEGSVEQREVTIGTIKTTYLLCGNGEPVIFLHGAGAGAVTWYPSINTISKNFQVVAPDIVGYGESDKPDAPYNRPYFSKWLKDFLKELKIAKAHIVGLSQGGAIALQFAIDNAEMVDKLVLVDSAGLGAKVSFWPLIGTIWMNSFPSSMANRFNSPYLLHKPTNRDPNHIGYSIDVLKSKGGKKAFKQGRGTAVSKIPEELLKQIENETLIIWGKDDKLFSVEYGEAAAKIIPNAKLNVIQDAGHLPLMDQPEIFNKILDDFLKSK</sequence>
<accession>A0A1M7P8A6</accession>
<gene>
    <name evidence="2" type="ORF">SAMN05216269_11475</name>
</gene>
<dbReference type="GO" id="GO:0016787">
    <property type="term" value="F:hydrolase activity"/>
    <property type="evidence" value="ECO:0007669"/>
    <property type="project" value="UniProtKB-KW"/>
</dbReference>
<feature type="domain" description="AB hydrolase-1" evidence="1">
    <location>
        <begin position="43"/>
        <end position="162"/>
    </location>
</feature>
<dbReference type="InterPro" id="IPR050266">
    <property type="entry name" value="AB_hydrolase_sf"/>
</dbReference>
<dbReference type="AlphaFoldDB" id="A0A1M7P8A6"/>
<dbReference type="Gene3D" id="3.40.50.1820">
    <property type="entry name" value="alpha/beta hydrolase"/>
    <property type="match status" value="1"/>
</dbReference>